<name>A0A6C0KHX0_9ZZZZ</name>
<dbReference type="InterPro" id="IPR032675">
    <property type="entry name" value="LRR_dom_sf"/>
</dbReference>
<dbReference type="PANTHER" id="PTHR45661">
    <property type="entry name" value="SURFACE ANTIGEN"/>
    <property type="match status" value="1"/>
</dbReference>
<reference evidence="1" key="1">
    <citation type="journal article" date="2020" name="Nature">
        <title>Giant virus diversity and host interactions through global metagenomics.</title>
        <authorList>
            <person name="Schulz F."/>
            <person name="Roux S."/>
            <person name="Paez-Espino D."/>
            <person name="Jungbluth S."/>
            <person name="Walsh D.A."/>
            <person name="Denef V.J."/>
            <person name="McMahon K.D."/>
            <person name="Konstantinidis K.T."/>
            <person name="Eloe-Fadrosh E.A."/>
            <person name="Kyrpides N.C."/>
            <person name="Woyke T."/>
        </authorList>
    </citation>
    <scope>NUCLEOTIDE SEQUENCE</scope>
    <source>
        <strain evidence="1">GVMAG-S-3300012000-57</strain>
    </source>
</reference>
<dbReference type="Gene3D" id="3.80.10.10">
    <property type="entry name" value="Ribonuclease Inhibitor"/>
    <property type="match status" value="5"/>
</dbReference>
<proteinExistence type="predicted"/>
<dbReference type="Pfam" id="PF13306">
    <property type="entry name" value="LRR_5"/>
    <property type="match status" value="3"/>
</dbReference>
<dbReference type="InterPro" id="IPR026906">
    <property type="entry name" value="LRR_5"/>
</dbReference>
<dbReference type="PANTHER" id="PTHR45661:SF3">
    <property type="entry name" value="IG-LIKE DOMAIN-CONTAINING PROTEIN"/>
    <property type="match status" value="1"/>
</dbReference>
<dbReference type="SUPFAM" id="SSF52058">
    <property type="entry name" value="L domain-like"/>
    <property type="match status" value="1"/>
</dbReference>
<dbReference type="InterPro" id="IPR053139">
    <property type="entry name" value="Surface_bspA-like"/>
</dbReference>
<dbReference type="AlphaFoldDB" id="A0A6C0KHX0"/>
<sequence length="991" mass="105916">MAIIVNSTNTQFFLSGVTSIQVNGVVSTSPVTYANYIGQAIVIKDVSANILATIVVSPDGKFSVDLENTVVVKKDFAFYGCTNLTSIVIPSNTLTIGNGMFYGCTNLENMDIPASVTTIGNDMFHGCRALTSVSMLKGITTIGNDMFHDCIALESVTIPSSVTMMGYNMFYGCVGLLSATILANIGVIDHDTFRNCSALQTMFIPNSVTTIGDDAFSGCSSLNTILLPPGMTTLGNGVFSGCSSLNGIILPENITAIGAGAFEDCRELTRVSIPPNMRTIGNNMFAGCSLLETVTIPSGVVAIGDFAFIDCIALTELILPMGITRIANNMCYNCVSLTRVTIPSTVVTIGNAAFFNCSKLDELVIPEGVTFIGNYAFHGCSAMKQITVPSSVTTIGCNVFQFCTSLINVNMLANITSIENSLFYGCRSLVTVNIPESVITLGNFVFCECSLLKAIAIPQNVVSIGDFAFEFSGVESIVVDNNNTSLASIDGILYNKALTTLLCYPPRKIGDTYSVPSTVTRIARAGISGCIALKNILSNSASFSSVNGVLYSADLTTLLFYPAGKTDNAFAMPSAVTTIQSDCFVDCLFSSIHVGANVTKIHSWFLQKCNHVTTVTIPSAAAFKNTYSVDSKSPIFYANSKLDSLLFVGDYVANSEIQLFDNVTIQKVYYLAKNPTWNGITSYMGLATQGITDATYDVIGNYTKFLEYRESLIAYKDTLTNLLVTSNAKYKKAKSYMREYDTIVYLFYKANEAATAYDTVYNAAYGAAYGAAYNAAFGKTTNTAAAAAAAVTAAAAGLDYDAAYDAAFDAAAAGAADAAAAVAVADLAVNAIYNTSYRSTLIAAKANTTAANNAIKPYLTTTEQANITPAIRNNYYQYYSSMYSKAKTLAATYVIAIADTQSTIDKIATKLGDTAVLQLLEELGVNLNHIPQYTVNIPDINAFEQQTISKITTLHDLTISKVVNSTKTTYTGVYNDFMSVFNLMKFDTKTV</sequence>
<protein>
    <submittedName>
        <fullName evidence="1">Uncharacterized protein</fullName>
    </submittedName>
</protein>
<evidence type="ECO:0000313" key="1">
    <source>
        <dbReference type="EMBL" id="QHU17229.1"/>
    </source>
</evidence>
<dbReference type="EMBL" id="MN740899">
    <property type="protein sequence ID" value="QHU17229.1"/>
    <property type="molecule type" value="Genomic_DNA"/>
</dbReference>
<accession>A0A6C0KHX0</accession>
<organism evidence="1">
    <name type="scientific">viral metagenome</name>
    <dbReference type="NCBI Taxonomy" id="1070528"/>
    <lineage>
        <taxon>unclassified sequences</taxon>
        <taxon>metagenomes</taxon>
        <taxon>organismal metagenomes</taxon>
    </lineage>
</organism>